<comment type="caution">
    <text evidence="1">The sequence shown here is derived from an EMBL/GenBank/DDBJ whole genome shotgun (WGS) entry which is preliminary data.</text>
</comment>
<protein>
    <submittedName>
        <fullName evidence="1">Uncharacterized protein</fullName>
    </submittedName>
</protein>
<proteinExistence type="predicted"/>
<organism evidence="1 2">
    <name type="scientific">Oryzias melastigma</name>
    <name type="common">Marine medaka</name>
    <dbReference type="NCBI Taxonomy" id="30732"/>
    <lineage>
        <taxon>Eukaryota</taxon>
        <taxon>Metazoa</taxon>
        <taxon>Chordata</taxon>
        <taxon>Craniata</taxon>
        <taxon>Vertebrata</taxon>
        <taxon>Euteleostomi</taxon>
        <taxon>Actinopterygii</taxon>
        <taxon>Neopterygii</taxon>
        <taxon>Teleostei</taxon>
        <taxon>Neoteleostei</taxon>
        <taxon>Acanthomorphata</taxon>
        <taxon>Ovalentaria</taxon>
        <taxon>Atherinomorphae</taxon>
        <taxon>Beloniformes</taxon>
        <taxon>Adrianichthyidae</taxon>
        <taxon>Oryziinae</taxon>
        <taxon>Oryzias</taxon>
    </lineage>
</organism>
<sequence>MHRTCSEELTLWLYENQTFKDNSQCAFFRSLTGLLVHFFCQWRISHPDHWRAVLSHDKCSPAGVEERPDLIFFFFFLVKLCNVLILPECQPSAFPSHNTARGN</sequence>
<gene>
    <name evidence="1" type="ORF">FQA47_013913</name>
</gene>
<evidence type="ECO:0000313" key="1">
    <source>
        <dbReference type="EMBL" id="KAF6727613.1"/>
    </source>
</evidence>
<evidence type="ECO:0000313" key="2">
    <source>
        <dbReference type="Proteomes" id="UP000646548"/>
    </source>
</evidence>
<reference evidence="1" key="1">
    <citation type="journal article" name="BMC Genomics">
        <title>Long-read sequencing and de novo genome assembly of marine medaka (Oryzias melastigma).</title>
        <authorList>
            <person name="Liang P."/>
            <person name="Saqib H.S.A."/>
            <person name="Ni X."/>
            <person name="Shen Y."/>
        </authorList>
    </citation>
    <scope>NUCLEOTIDE SEQUENCE</scope>
    <source>
        <strain evidence="1">Bigg-433</strain>
    </source>
</reference>
<dbReference type="Proteomes" id="UP000646548">
    <property type="component" value="Unassembled WGS sequence"/>
</dbReference>
<dbReference type="AlphaFoldDB" id="A0A834CHM7"/>
<name>A0A834CHM7_ORYME</name>
<accession>A0A834CHM7</accession>
<dbReference type="EMBL" id="WKFB01000299">
    <property type="protein sequence ID" value="KAF6727613.1"/>
    <property type="molecule type" value="Genomic_DNA"/>
</dbReference>